<sequence length="181" mass="19816">MRRFALLATLLLVGVASAVLVEYVSNKLTFQTEITKPPIELTVLGNELENATEVIAGNTYTINVSTVNLANNPIPNLRTIITCSADPAFQSADELKIQAYFIDENTNERDPPGEGYYNLTGYLEDGNITFYIPSYNKTWIADVDYNTTGYFLVTTAPNLQNGTSITCSAQVNIVEKTGGET</sequence>
<accession>A0A497ERD7</accession>
<name>A0A497ERD7_9CREN</name>
<dbReference type="AlphaFoldDB" id="A0A497ERD7"/>
<dbReference type="Proteomes" id="UP000278475">
    <property type="component" value="Unassembled WGS sequence"/>
</dbReference>
<comment type="caution">
    <text evidence="1">The sequence shown here is derived from an EMBL/GenBank/DDBJ whole genome shotgun (WGS) entry which is preliminary data.</text>
</comment>
<protein>
    <submittedName>
        <fullName evidence="1">Uncharacterized protein</fullName>
    </submittedName>
</protein>
<evidence type="ECO:0000313" key="2">
    <source>
        <dbReference type="Proteomes" id="UP000278475"/>
    </source>
</evidence>
<dbReference type="EMBL" id="QMQV01000018">
    <property type="protein sequence ID" value="RLE49913.1"/>
    <property type="molecule type" value="Genomic_DNA"/>
</dbReference>
<evidence type="ECO:0000313" key="1">
    <source>
        <dbReference type="EMBL" id="RLE49913.1"/>
    </source>
</evidence>
<organism evidence="1 2">
    <name type="scientific">Thermoproteota archaeon</name>
    <dbReference type="NCBI Taxonomy" id="2056631"/>
    <lineage>
        <taxon>Archaea</taxon>
        <taxon>Thermoproteota</taxon>
    </lineage>
</organism>
<proteinExistence type="predicted"/>
<gene>
    <name evidence="1" type="ORF">DRJ31_03175</name>
</gene>
<reference evidence="1 2" key="1">
    <citation type="submission" date="2018-06" db="EMBL/GenBank/DDBJ databases">
        <title>Extensive metabolic versatility and redundancy in microbially diverse, dynamic hydrothermal sediments.</title>
        <authorList>
            <person name="Dombrowski N."/>
            <person name="Teske A."/>
            <person name="Baker B.J."/>
        </authorList>
    </citation>
    <scope>NUCLEOTIDE SEQUENCE [LARGE SCALE GENOMIC DNA]</scope>
    <source>
        <strain evidence="1">B66_G16</strain>
    </source>
</reference>